<proteinExistence type="predicted"/>
<evidence type="ECO:0000313" key="1">
    <source>
        <dbReference type="EMBL" id="VVU95125.1"/>
    </source>
</evidence>
<name>A0A5E8CLN7_9ZZZZ</name>
<dbReference type="EMBL" id="CABVLZ010000003">
    <property type="protein sequence ID" value="VVU95125.1"/>
    <property type="molecule type" value="Genomic_DNA"/>
</dbReference>
<reference evidence="1" key="1">
    <citation type="submission" date="2019-09" db="EMBL/GenBank/DDBJ databases">
        <authorList>
            <person name="Needham M D."/>
        </authorList>
    </citation>
    <scope>NUCLEOTIDE SEQUENCE</scope>
</reference>
<accession>A0A5E8CLN7</accession>
<sequence>MPIEILILGILILILILKKEPKQTKCLESFKNKEKTIMNKSELSLIGYISNENSKKKIYKFYSEKGVLYFVEKSDNTLVPIKKVKTGYKVIFPKEKPYNAEIFPEDFFTDEYAQLSKYKIEVPYYVDDYKYKGTLENQYITNTYYLYEKEINKNMRIFNYIVYQKQNNKKLKLISVFRNQNYWSLGDPVRIKIDKSGPYGLYLIAP</sequence>
<protein>
    <submittedName>
        <fullName evidence="1">Uncharacterized protein</fullName>
    </submittedName>
</protein>
<gene>
    <name evidence="1" type="ORF">CPAV1605_850</name>
</gene>
<organism evidence="1">
    <name type="scientific">seawater metagenome</name>
    <dbReference type="NCBI Taxonomy" id="1561972"/>
    <lineage>
        <taxon>unclassified sequences</taxon>
        <taxon>metagenomes</taxon>
        <taxon>ecological metagenomes</taxon>
    </lineage>
</organism>
<dbReference type="AlphaFoldDB" id="A0A5E8CLN7"/>